<protein>
    <submittedName>
        <fullName evidence="1">Uncharacterized protein</fullName>
    </submittedName>
</protein>
<comment type="caution">
    <text evidence="1">The sequence shown here is derived from an EMBL/GenBank/DDBJ whole genome shotgun (WGS) entry which is preliminary data.</text>
</comment>
<evidence type="ECO:0000313" key="2">
    <source>
        <dbReference type="Proteomes" id="UP001162131"/>
    </source>
</evidence>
<organism evidence="1 2">
    <name type="scientific">Blepharisma stoltei</name>
    <dbReference type="NCBI Taxonomy" id="1481888"/>
    <lineage>
        <taxon>Eukaryota</taxon>
        <taxon>Sar</taxon>
        <taxon>Alveolata</taxon>
        <taxon>Ciliophora</taxon>
        <taxon>Postciliodesmatophora</taxon>
        <taxon>Heterotrichea</taxon>
        <taxon>Heterotrichida</taxon>
        <taxon>Blepharismidae</taxon>
        <taxon>Blepharisma</taxon>
    </lineage>
</organism>
<dbReference type="Proteomes" id="UP001162131">
    <property type="component" value="Unassembled WGS sequence"/>
</dbReference>
<proteinExistence type="predicted"/>
<reference evidence="1" key="1">
    <citation type="submission" date="2021-09" db="EMBL/GenBank/DDBJ databases">
        <authorList>
            <consortium name="AG Swart"/>
            <person name="Singh M."/>
            <person name="Singh A."/>
            <person name="Seah K."/>
            <person name="Emmerich C."/>
        </authorList>
    </citation>
    <scope>NUCLEOTIDE SEQUENCE</scope>
    <source>
        <strain evidence="1">ATCC30299</strain>
    </source>
</reference>
<gene>
    <name evidence="1" type="ORF">BSTOLATCC_MIC11592</name>
</gene>
<sequence>MAEYFVQESMPIIRGILQSTNRSDAERIGIQIREQLKVLQAVWCHWKNVQNQLAVIHELCKRQVLTW</sequence>
<dbReference type="AlphaFoldDB" id="A0AAU9IYL7"/>
<evidence type="ECO:0000313" key="1">
    <source>
        <dbReference type="EMBL" id="CAG9314591.1"/>
    </source>
</evidence>
<name>A0AAU9IYL7_9CILI</name>
<dbReference type="EMBL" id="CAJZBQ010000012">
    <property type="protein sequence ID" value="CAG9314591.1"/>
    <property type="molecule type" value="Genomic_DNA"/>
</dbReference>
<accession>A0AAU9IYL7</accession>
<keyword evidence="2" id="KW-1185">Reference proteome</keyword>